<evidence type="ECO:0000313" key="13">
    <source>
        <dbReference type="EMBL" id="KEZ45192.1"/>
    </source>
</evidence>
<dbReference type="GO" id="GO:0016018">
    <property type="term" value="F:cyclosporin A binding"/>
    <property type="evidence" value="ECO:0007669"/>
    <property type="project" value="TreeGrafter"/>
</dbReference>
<dbReference type="GO" id="GO:0051082">
    <property type="term" value="F:unfolded protein binding"/>
    <property type="evidence" value="ECO:0007669"/>
    <property type="project" value="UniProtKB-ARBA"/>
</dbReference>
<evidence type="ECO:0000256" key="7">
    <source>
        <dbReference type="ARBA" id="ARBA00022737"/>
    </source>
</evidence>
<dbReference type="InterPro" id="IPR019734">
    <property type="entry name" value="TPR_rpt"/>
</dbReference>
<gene>
    <name evidence="13" type="ORF">SAPIO_CDS2650</name>
</gene>
<evidence type="ECO:0000256" key="1">
    <source>
        <dbReference type="ARBA" id="ARBA00000971"/>
    </source>
</evidence>
<feature type="repeat" description="TPR" evidence="11">
    <location>
        <begin position="311"/>
        <end position="344"/>
    </location>
</feature>
<dbReference type="GeneID" id="27721722"/>
<dbReference type="GO" id="GO:0005737">
    <property type="term" value="C:cytoplasm"/>
    <property type="evidence" value="ECO:0007669"/>
    <property type="project" value="UniProtKB-SubCell"/>
</dbReference>
<dbReference type="Gene3D" id="1.25.40.10">
    <property type="entry name" value="Tetratricopeptide repeat domain"/>
    <property type="match status" value="1"/>
</dbReference>
<evidence type="ECO:0000256" key="11">
    <source>
        <dbReference type="PROSITE-ProRule" id="PRU00339"/>
    </source>
</evidence>
<comment type="similarity">
    <text evidence="4">Belongs to the cyclophilin-type PPIase family. PPIase D subfamily.</text>
</comment>
<dbReference type="InterPro" id="IPR013105">
    <property type="entry name" value="TPR_2"/>
</dbReference>
<dbReference type="PROSITE" id="PS50005">
    <property type="entry name" value="TPR"/>
    <property type="match status" value="1"/>
</dbReference>
<dbReference type="GO" id="GO:0003755">
    <property type="term" value="F:peptidyl-prolyl cis-trans isomerase activity"/>
    <property type="evidence" value="ECO:0007669"/>
    <property type="project" value="UniProtKB-KW"/>
</dbReference>
<dbReference type="RefSeq" id="XP_016644991.1">
    <property type="nucleotide sequence ID" value="XM_016785615.1"/>
</dbReference>
<sequence length="375" mass="41194">MSSHVFFDITIGDRPAGRIIMRLYTSVTPKTAENFRALCTGEKGNGKAGKPLHYKGSTFHRVIKSFMIQGGDFTQGNGTGGESIYGEKFADENFEIKHTRPFLLSMANAGPGTNGSQFFITTVPTPHLDGKHVVFGEVLRGKSIVRKIENLRTNPDDRPEKPVVIADCGELTEAEAEAAADDAATSAVADAYGDRYQDYPDDLPDSPSATEILRIATDCKGYGTAALKKGDLPAAIDKYEKALRYLNEDPDLSKEPEKTGQELDKLRFALHNNLAFVHLKLEAWSDVIASATSALNMRDPSGEVITSGDRTKALYRRGLAYLNRKDEESALRDLTEAKKLSPNDAVVAKEYAALKKRSDDKDKKMNAAYKKFFAD</sequence>
<dbReference type="PANTHER" id="PTHR11071:SF561">
    <property type="entry name" value="PEPTIDYL-PROLYL CIS-TRANS ISOMERASE D-RELATED"/>
    <property type="match status" value="1"/>
</dbReference>
<name>A0A084GCY0_PSEDA</name>
<comment type="caution">
    <text evidence="13">The sequence shown here is derived from an EMBL/GenBank/DDBJ whole genome shotgun (WGS) entry which is preliminary data.</text>
</comment>
<dbReference type="HOGENOM" id="CLU_012062_37_0_1"/>
<keyword evidence="6" id="KW-0963">Cytoplasm</keyword>
<dbReference type="VEuPathDB" id="FungiDB:SAPIO_CDS2650"/>
<proteinExistence type="inferred from homology"/>
<keyword evidence="14" id="KW-1185">Reference proteome</keyword>
<dbReference type="GO" id="GO:0042026">
    <property type="term" value="P:protein refolding"/>
    <property type="evidence" value="ECO:0007669"/>
    <property type="project" value="UniProtKB-ARBA"/>
</dbReference>
<dbReference type="Pfam" id="PF07719">
    <property type="entry name" value="TPR_2"/>
    <property type="match status" value="1"/>
</dbReference>
<feature type="domain" description="PPIase cyclophilin-type" evidence="12">
    <location>
        <begin position="6"/>
        <end position="170"/>
    </location>
</feature>
<evidence type="ECO:0000256" key="5">
    <source>
        <dbReference type="ARBA" id="ARBA00013194"/>
    </source>
</evidence>
<dbReference type="PROSITE" id="PS50072">
    <property type="entry name" value="CSA_PPIASE_2"/>
    <property type="match status" value="1"/>
</dbReference>
<keyword evidence="10 13" id="KW-0413">Isomerase</keyword>
<dbReference type="AlphaFoldDB" id="A0A084GCY0"/>
<dbReference type="SUPFAM" id="SSF50891">
    <property type="entry name" value="Cyclophilin-like"/>
    <property type="match status" value="1"/>
</dbReference>
<evidence type="ECO:0000256" key="3">
    <source>
        <dbReference type="ARBA" id="ARBA00004496"/>
    </source>
</evidence>
<evidence type="ECO:0000259" key="12">
    <source>
        <dbReference type="PROSITE" id="PS50072"/>
    </source>
</evidence>
<comment type="function">
    <text evidence="2">PPIases accelerate the folding of proteins. It catalyzes the cis-trans isomerization of proline imidic peptide bonds in oligopeptides.</text>
</comment>
<evidence type="ECO:0000313" key="14">
    <source>
        <dbReference type="Proteomes" id="UP000028545"/>
    </source>
</evidence>
<comment type="catalytic activity">
    <reaction evidence="1">
        <text>[protein]-peptidylproline (omega=180) = [protein]-peptidylproline (omega=0)</text>
        <dbReference type="Rhea" id="RHEA:16237"/>
        <dbReference type="Rhea" id="RHEA-COMP:10747"/>
        <dbReference type="Rhea" id="RHEA-COMP:10748"/>
        <dbReference type="ChEBI" id="CHEBI:83833"/>
        <dbReference type="ChEBI" id="CHEBI:83834"/>
        <dbReference type="EC" id="5.2.1.8"/>
    </reaction>
</comment>
<evidence type="ECO:0000256" key="6">
    <source>
        <dbReference type="ARBA" id="ARBA00022490"/>
    </source>
</evidence>
<dbReference type="SUPFAM" id="SSF48452">
    <property type="entry name" value="TPR-like"/>
    <property type="match status" value="1"/>
</dbReference>
<evidence type="ECO:0000256" key="10">
    <source>
        <dbReference type="ARBA" id="ARBA00023235"/>
    </source>
</evidence>
<dbReference type="KEGG" id="sapo:SAPIO_CDS2650"/>
<dbReference type="InterPro" id="IPR029000">
    <property type="entry name" value="Cyclophilin-like_dom_sf"/>
</dbReference>
<dbReference type="InterPro" id="IPR011990">
    <property type="entry name" value="TPR-like_helical_dom_sf"/>
</dbReference>
<dbReference type="PANTHER" id="PTHR11071">
    <property type="entry name" value="PEPTIDYL-PROLYL CIS-TRANS ISOMERASE"/>
    <property type="match status" value="1"/>
</dbReference>
<dbReference type="CDD" id="cd01926">
    <property type="entry name" value="cyclophilin_ABH_like"/>
    <property type="match status" value="1"/>
</dbReference>
<dbReference type="InterPro" id="IPR020892">
    <property type="entry name" value="Cyclophilin-type_PPIase_CS"/>
</dbReference>
<organism evidence="13 14">
    <name type="scientific">Pseudallescheria apiosperma</name>
    <name type="common">Scedosporium apiospermum</name>
    <dbReference type="NCBI Taxonomy" id="563466"/>
    <lineage>
        <taxon>Eukaryota</taxon>
        <taxon>Fungi</taxon>
        <taxon>Dikarya</taxon>
        <taxon>Ascomycota</taxon>
        <taxon>Pezizomycotina</taxon>
        <taxon>Sordariomycetes</taxon>
        <taxon>Hypocreomycetidae</taxon>
        <taxon>Microascales</taxon>
        <taxon>Microascaceae</taxon>
        <taxon>Scedosporium</taxon>
    </lineage>
</organism>
<keyword evidence="7" id="KW-0677">Repeat</keyword>
<dbReference type="Gene3D" id="2.40.100.10">
    <property type="entry name" value="Cyclophilin-like"/>
    <property type="match status" value="1"/>
</dbReference>
<reference evidence="13 14" key="1">
    <citation type="journal article" date="2014" name="Genome Announc.">
        <title>Draft genome sequence of the pathogenic fungus Scedosporium apiospermum.</title>
        <authorList>
            <person name="Vandeputte P."/>
            <person name="Ghamrawi S."/>
            <person name="Rechenmann M."/>
            <person name="Iltis A."/>
            <person name="Giraud S."/>
            <person name="Fleury M."/>
            <person name="Thornton C."/>
            <person name="Delhaes L."/>
            <person name="Meyer W."/>
            <person name="Papon N."/>
            <person name="Bouchara J.P."/>
        </authorList>
    </citation>
    <scope>NUCLEOTIDE SEQUENCE [LARGE SCALE GENOMIC DNA]</scope>
    <source>
        <strain evidence="13 14">IHEM 14462</strain>
    </source>
</reference>
<dbReference type="PROSITE" id="PS00170">
    <property type="entry name" value="CSA_PPIASE_1"/>
    <property type="match status" value="1"/>
</dbReference>
<evidence type="ECO:0000256" key="8">
    <source>
        <dbReference type="ARBA" id="ARBA00022803"/>
    </source>
</evidence>
<dbReference type="InterPro" id="IPR002130">
    <property type="entry name" value="Cyclophilin-type_PPIase_dom"/>
</dbReference>
<dbReference type="PRINTS" id="PR00153">
    <property type="entry name" value="CSAPPISMRASE"/>
</dbReference>
<evidence type="ECO:0000256" key="4">
    <source>
        <dbReference type="ARBA" id="ARBA00010898"/>
    </source>
</evidence>
<dbReference type="FunFam" id="2.40.100.10:FF:000009">
    <property type="entry name" value="Peptidyl-prolyl cis-trans isomerase D"/>
    <property type="match status" value="1"/>
</dbReference>
<dbReference type="EC" id="5.2.1.8" evidence="5"/>
<dbReference type="SMART" id="SM00028">
    <property type="entry name" value="TPR"/>
    <property type="match status" value="3"/>
</dbReference>
<dbReference type="FunFam" id="1.25.40.10:FF:000029">
    <property type="entry name" value="peptidyl-prolyl cis-trans isomerase D"/>
    <property type="match status" value="1"/>
</dbReference>
<dbReference type="Pfam" id="PF00160">
    <property type="entry name" value="Pro_isomerase"/>
    <property type="match status" value="1"/>
</dbReference>
<evidence type="ECO:0000256" key="2">
    <source>
        <dbReference type="ARBA" id="ARBA00002388"/>
    </source>
</evidence>
<protein>
    <recommendedName>
        <fullName evidence="5">peptidylprolyl isomerase</fullName>
        <ecNumber evidence="5">5.2.1.8</ecNumber>
    </recommendedName>
</protein>
<dbReference type="OMA" id="EMEQNCN"/>
<dbReference type="EMBL" id="JOWA01000086">
    <property type="protein sequence ID" value="KEZ45192.1"/>
    <property type="molecule type" value="Genomic_DNA"/>
</dbReference>
<accession>A0A084GCY0</accession>
<keyword evidence="8 11" id="KW-0802">TPR repeat</keyword>
<keyword evidence="9" id="KW-0697">Rotamase</keyword>
<dbReference type="Proteomes" id="UP000028545">
    <property type="component" value="Unassembled WGS sequence"/>
</dbReference>
<dbReference type="OrthoDB" id="193499at2759"/>
<evidence type="ECO:0000256" key="9">
    <source>
        <dbReference type="ARBA" id="ARBA00023110"/>
    </source>
</evidence>
<comment type="subcellular location">
    <subcellularLocation>
        <location evidence="3">Cytoplasm</location>
    </subcellularLocation>
</comment>